<dbReference type="Gene3D" id="2.160.20.20">
    <property type="match status" value="1"/>
</dbReference>
<evidence type="ECO:0000313" key="4">
    <source>
        <dbReference type="Proteomes" id="UP001254759"/>
    </source>
</evidence>
<dbReference type="NCBIfam" id="TIGR02601">
    <property type="entry name" value="autotrns_rpt"/>
    <property type="match status" value="12"/>
</dbReference>
<dbReference type="InterPro" id="IPR013425">
    <property type="entry name" value="Autotrns_rpt"/>
</dbReference>
<evidence type="ECO:0000256" key="1">
    <source>
        <dbReference type="ARBA" id="ARBA00022729"/>
    </source>
</evidence>
<dbReference type="InterPro" id="IPR036709">
    <property type="entry name" value="Autotransporte_beta_dom_sf"/>
</dbReference>
<accession>A0ABU1RTT4</accession>
<keyword evidence="1" id="KW-0732">Signal</keyword>
<gene>
    <name evidence="3" type="ORF">J2W94_002472</name>
</gene>
<protein>
    <submittedName>
        <fullName evidence="3">Fibronectin-binding autotransporter adhesin</fullName>
    </submittedName>
</protein>
<dbReference type="SMART" id="SM00869">
    <property type="entry name" value="Autotransporter"/>
    <property type="match status" value="1"/>
</dbReference>
<dbReference type="InterPro" id="IPR005546">
    <property type="entry name" value="Autotransporte_beta"/>
</dbReference>
<dbReference type="PROSITE" id="PS51208">
    <property type="entry name" value="AUTOTRANSPORTER"/>
    <property type="match status" value="1"/>
</dbReference>
<dbReference type="PRINTS" id="PR00313">
    <property type="entry name" value="CABNDNGRPT"/>
</dbReference>
<dbReference type="Pfam" id="PF12951">
    <property type="entry name" value="PATR"/>
    <property type="match status" value="20"/>
</dbReference>
<evidence type="ECO:0000259" key="2">
    <source>
        <dbReference type="PROSITE" id="PS51208"/>
    </source>
</evidence>
<dbReference type="InterPro" id="IPR051551">
    <property type="entry name" value="Autotransporter_adhesion"/>
</dbReference>
<keyword evidence="4" id="KW-1185">Reference proteome</keyword>
<dbReference type="SUPFAM" id="SSF51126">
    <property type="entry name" value="Pectin lyase-like"/>
    <property type="match status" value="6"/>
</dbReference>
<proteinExistence type="predicted"/>
<reference evidence="3 4" key="1">
    <citation type="submission" date="2023-07" db="EMBL/GenBank/DDBJ databases">
        <title>Sorghum-associated microbial communities from plants grown in Nebraska, USA.</title>
        <authorList>
            <person name="Schachtman D."/>
        </authorList>
    </citation>
    <scope>NUCLEOTIDE SEQUENCE [LARGE SCALE GENOMIC DNA]</scope>
    <source>
        <strain evidence="3 4">BE107</strain>
    </source>
</reference>
<dbReference type="PANTHER" id="PTHR35037:SF3">
    <property type="entry name" value="C-TERMINAL REGION OF AIDA-LIKE PROTEIN"/>
    <property type="match status" value="1"/>
</dbReference>
<organism evidence="3 4">
    <name type="scientific">Pseudoxanthomonas sacheonensis</name>
    <dbReference type="NCBI Taxonomy" id="443615"/>
    <lineage>
        <taxon>Bacteria</taxon>
        <taxon>Pseudomonadati</taxon>
        <taxon>Pseudomonadota</taxon>
        <taxon>Gammaproteobacteria</taxon>
        <taxon>Lysobacterales</taxon>
        <taxon>Lysobacteraceae</taxon>
        <taxon>Pseudoxanthomonas</taxon>
    </lineage>
</organism>
<evidence type="ECO:0000313" key="3">
    <source>
        <dbReference type="EMBL" id="MDR6842178.1"/>
    </source>
</evidence>
<name>A0ABU1RTT4_9GAMM</name>
<dbReference type="Pfam" id="PF13018">
    <property type="entry name" value="ESPR"/>
    <property type="match status" value="1"/>
</dbReference>
<comment type="caution">
    <text evidence="3">The sequence shown here is derived from an EMBL/GenBank/DDBJ whole genome shotgun (WGS) entry which is preliminary data.</text>
</comment>
<dbReference type="RefSeq" id="WP_310093795.1">
    <property type="nucleotide sequence ID" value="NZ_JAVDTT010000003.1"/>
</dbReference>
<dbReference type="PANTHER" id="PTHR35037">
    <property type="entry name" value="C-TERMINAL REGION OF AIDA-LIKE PROTEIN"/>
    <property type="match status" value="1"/>
</dbReference>
<dbReference type="EMBL" id="JAVDTT010000003">
    <property type="protein sequence ID" value="MDR6842178.1"/>
    <property type="molecule type" value="Genomic_DNA"/>
</dbReference>
<dbReference type="InterPro" id="IPR012332">
    <property type="entry name" value="Autotransporter_pectin_lyase_C"/>
</dbReference>
<dbReference type="Proteomes" id="UP001254759">
    <property type="component" value="Unassembled WGS sequence"/>
</dbReference>
<feature type="domain" description="Autotransporter" evidence="2">
    <location>
        <begin position="3956"/>
        <end position="4240"/>
    </location>
</feature>
<dbReference type="InterPro" id="IPR024973">
    <property type="entry name" value="ESPR"/>
</dbReference>
<dbReference type="InterPro" id="IPR011050">
    <property type="entry name" value="Pectin_lyase_fold/virulence"/>
</dbReference>
<dbReference type="Gene3D" id="2.160.20.160">
    <property type="match status" value="2"/>
</dbReference>
<dbReference type="SUPFAM" id="SSF103515">
    <property type="entry name" value="Autotransporter"/>
    <property type="match status" value="1"/>
</dbReference>
<sequence length="4240" mass="408910">MNRIFRIIWSKALCTWVVASEFATPQGKGKGRSVDKTGVTALLDRTGTGSWGLRLGILTALLALYAPVQAADRYWDVNTTGVGNGGTGAWDLTSSFWSPNADGVSGPYVTWNNAALDDVFFGGTAGTVTLGTPITAHNLTFNTTGYTLTGSTLTLAGTTPTIAINSGASTIASVIAGTAGLTKTGGGILSLTGANTFSGGIVVNAGNLSVSGDAALGNAANGITMASGTSLSSSAALSASRVVTLSAGNVNVGGGGVGSARFTGTGNLGASSGVTMSNATSDYTGRTSFGGGGSYGFTSIADLGVASALGAPTTAANGLITVSAGGGLGGSLIYTGDGDSSNRNFVFNNTSSGGNLLRNSGTGTLTLTGDISTAGGFTLGMTFSALTADLQLLGTISSTTNRSFGFSGGAGRTITLGGANTYAGASGINGLTVRASTLTNTGTASSFGTGTAGGIGITNGVLSYTGAATSTDRSLVIDGASTVANDGTGALSLTGATSFGAGGVDALTLGGSYAGTNTVSGVVSGTGSIAMNGAGTWVLGGANTYVGTTTVQSGTLRAGGAQAFGTSGAVVNGGTLDLAGNSLTFTSLAGSGGNVQTGGGQLIINGPAATNTSYAGNIAGSGGLTKLGGSTLTLTGTNTYTGATNVGGGTLGLSFAGAGGPTSNIISSTSTLNMAGGNLVVTGATGEANTQTFNGLNVTAGSNNVTTAPAAGGTVTINLGSIVRGGGLVDFDTSASGIITTTNADGTLGGWATVNGSDYAKVQGGSIVAFTDTDYTDKDDAATWLDNEFISDSDGDALSFSGTVTGSKQLGGLQYTTAANSTVNVGAGQTLGIDGTIIVASTVGNTAKIIQGGNLTGLAGGGTLGVLQNGGTSSNFTIASTIIDNGGAIGFSKGGTGRVTLSGANTYTGATTLNSGTLSVNTIGNGGAASAIGASAADASNLVLENGTLSYTGGSTTTDRGFTLVNGGLSRTIEVVNGATNLTFNGQVTSPDNAGLTKTGDGTLTLGNGGNDYVGVTTVGDGTLSVGTLADGGVASGIGASSNASDNLILQGGGELEYTGATVGTDRGFTLGGGGGAVDVAQGGTTLTVGGTVVGAGTLSKNGPGTLVLSGTNTFTGGGFINGGVLQAGSTQAFGTGGWTIASGSTLDLNDLNNTVRALAGAGSVDLGSATLTLSGGAGSNFTGGITGTGGVTNVGGSQIFSGCGNTYTGATTINNSVIRTDCLANGGLASGIGASSAASANLTLTNNGILQYTGASVTIDRGINLGGGWGYVYVANGTTLGFTGAVVGPGGLAKRDQGTLVLSGTNTYTGSTSLEAGILRAGSTSAFGTGGVSFVDVAGAALDLAGFDNSILFLQAGGPVGGNVTLGSGTLTITNGSNAIYSGAISGTGGLVKSGGADQALAGCASSYTGSTTINAGGLTVSCLTNGGSNSSIGASSAAASNLVINGGYLQYNGAGNSTDRQFTLGGSGSLYSSGTGAIAFTSTAAVTHGGTANTARTLTLRGTNTGNNILAAQLTNNGTGATSLTKTDAGTWILTNPNSTYTGVTTISGGVLGVDKLSNGNVASSIGASSAAAANLVIGNGSTLRYTGSGDTTNRLFTLSAGTTFIESSGTGAVVFTDTGPVTLQTNNAARTIALGGTNTGNNTLAGSIGNAGTGVTTLAKNDSGTWVLTGNNTFTGNTTINDGNLVIGNGGTTGNAGAGNVIVNAPTSTLSINRSDAFNFTGTLSGPGTLAQIGTGTTILTSAGNTIGATTIGAGTLQVNGSLSTSTIGMSGTSALTVNGTVQAAGGTAATFTGDAGASTININGILLANGNLGGGSDVVNVAGTLNTGVAALNLGDGNDTLSLVDGGVISGAGVDGGLGAGDILQVNNAAPRTLSGALFAGFERLIKQGLGILTATGNHTFSAGTDLAGGTLDVDGSVTTPTVTMADGTTLNVDGTLQAAGGTAATLTGSAGVNTVLVNTGATLRANGDLGGGNDVVTLAGTLDTGAAALNLGSGDDTVTLNDGAALTGVGINAGAQTASDALILNNALGLAFDGSRTVGFESLIKQNTGTATMTGAQTFTAGTTINGGVLDVDGNLTTPTVALADGTTLNVDGALQGAGGTAATITGSAGINTVTITGTAIANGDLGGGNDVLDVSGTLDIGGGVFALGDGDDSFVVHDGTNVIGAIDGGAGLDSRVYNINGVADLGALVNFEGITKTGTGTLNLNGPGTTELQEVEVLDGTLNVGAGANVAATAGSTLNTVVGSGATLNVDGSFGCGAGDDTITVGGAVTGSGTIDLCGGDDTLTLNDGADLGGFGGTLDGGLHSTADRIVLNNAGAMNFSVGTLANFEILQKDNIGEATLNGSMAFSGGTLLNDGTLTVAGNLTTPTLAMAGGTTLNVGGTLQGAGGTAAQITGGAGVETTNITGTATATGDLGGGNDVLDVTGTLDTDGGVFALGDGNDSFVVHDGSNVIGTIDGGAGLDSRVYNINGSANLGALVNFEGVTKTGTGTLNIDGPVPTDLQDVQVLGGTLDIGPAGSVVASAGSALNTVVGSGATLNVDGSYGCGAQADTMTVSGTVSGTGDINLCGGDDTLTLNDGAVLANLIDGDAGAADTVVLNNAGAMTFAGANTLNFEILHKDNTGEATLTGASTYIGGTALNGGMLTVAGSLATPTLTMADNTSLNVTGTLHGGGLAAAITGSAGVNTVTVAAGATLTATGDLGDGSDVLDAAGTIDTDGGVLSLGAGDDTFNVYDTTDTALATIDGGAGNDLLDVTVGSGNTVPLGGLLGFESLGKSGLGTLEIHGVSDFIDVDLNAGTLRVTDTGSVSATNTTILAGATLELADGGSYSGTAADDTFTVAGTVVSTGSNVGTIDLGGGNDTFTLQDGADLSGLAQPVNGGAGTDNFVADLASTATLGGAIDFETLTKTNSGTLIVAGPAASTFATVNVDGGTLDIGAAGSLTGVQNATVASGATLNVDGVFGFTAGADSFTVAGTVTGASTINMLDGDDTFTIQDDADLSGLNGPVDGGAGTDTFVTDLAGTATLGGAVNFEALNKTNTGTLIVAGPASSSFNTVNVQGGTLDIGVNGSLNGVVAGTVASGATLNVDGSYTGSTGGDTLTVAGTVTGNGDIALGNGDDTLTLNDGADLSGFGGTLDGGAHSGGDRVVLNNAGAMNFNAANIVNFEFLQKDGVGEATLTGNMSFSGGTQINGGTLIVGGALTTPALGMADGTALNVDGMLQGGLGGAATITGSAGVNTVTVTGVAIAQGDLGAGNDVLDITGTLATNGGTFALGDGDDDFVVHDGTIVNGTIDGGAGLDSRVYDINANAEFGALLNFEGVTKRGTGTLNISGPGATDLQSVEVEGGTLNVGPAGSIIATAGSTLNTVVASGATLNVDGSFGCGAGADTMTVAGTVSGSGTVDLCSGTDTLTLQDGAVLANIVSGGADIDTVVLDNAAAMTFDGGNTINFEVLQKDNVGVATLTGNATYTGGTLLNGGTLTVAGSLTTPTLAMADDTTLNVGGALQNAGGTAAAITGSAGTNTVNVAGTALANGDLGGGNDVLDVTGTLNTGSGVFELGDGDDTLTIHDGTNIVGTVVAGAGNDTFNTDIATNADLGAVQGFETLSKTGIGTLDINGPMSSDFTTVNVLAGTVNVAAGGSVAAQNTTVAAGATLQIAGSYGGTASDDSFTSMGTVRGALAFGVGADTARFVGGDISGLTSLDGGAGNSDLLSFSGLQLQGASAPTLAGWERVELLNDSSLTLGGAFDLSGGVLAIDATSTLFANAGASLNGSVENAGLVDVGLNRLAISGGYTSNAGALQLTVSPGTSSSGGLNISGDVVGTTRVVFDSDGSSPAADAPASILVISSPNDNTATAGSFVPSDSPDGFVRLEGSVNPWTFGQQADNNWYLNAETASLLPEISGYGVLPSLGTLLSRQSGDLVHQRLAGVRSTERPQCGGQGVGQSGRAGATTDVMDDCHGLWVAATASELELGADPGFEVSGDDVGLYVGIDGDLERDNRTIRAGGYVGFTHGVYWTTGVSSTELAGTGPARIDIDSPVVGMYADTEWHNGNYLDLVLSGHRPGADIRTADGFTQRVTGNSLTLSARVGRSYALDNGWAIEPQLQLTASQMHWQDVVDAAGRELLIDDDLAGTARAALRVEKAFTTAGGASIKPWLTLGVQNVVGEKENGMYLGTPGSMEAAQAFPNHDLGTSASLDIGVEAALKDRLSFFGVLSISQDVDGSDLEQREANMGLRIRW</sequence>